<feature type="domain" description="N-acetyltransferase" evidence="4">
    <location>
        <begin position="1"/>
        <end position="142"/>
    </location>
</feature>
<evidence type="ECO:0000256" key="3">
    <source>
        <dbReference type="RuleBase" id="RU363094"/>
    </source>
</evidence>
<comment type="function">
    <text evidence="3">Acetylates the N-terminal alanine of ribosomal protein bS18.</text>
</comment>
<dbReference type="PROSITE" id="PS51186">
    <property type="entry name" value="GNAT"/>
    <property type="match status" value="1"/>
</dbReference>
<dbReference type="InterPro" id="IPR006464">
    <property type="entry name" value="AcTrfase_RimI/Ard1"/>
</dbReference>
<evidence type="ECO:0000313" key="6">
    <source>
        <dbReference type="Proteomes" id="UP000320244"/>
    </source>
</evidence>
<dbReference type="CDD" id="cd04301">
    <property type="entry name" value="NAT_SF"/>
    <property type="match status" value="1"/>
</dbReference>
<evidence type="ECO:0000313" key="5">
    <source>
        <dbReference type="EMBL" id="TWP36251.1"/>
    </source>
</evidence>
<evidence type="ECO:0000259" key="4">
    <source>
        <dbReference type="PROSITE" id="PS51186"/>
    </source>
</evidence>
<dbReference type="Gene3D" id="3.40.630.30">
    <property type="match status" value="1"/>
</dbReference>
<comment type="caution">
    <text evidence="5">The sequence shown here is derived from an EMBL/GenBank/DDBJ whole genome shotgun (WGS) entry which is preliminary data.</text>
</comment>
<dbReference type="AlphaFoldDB" id="A0A563E220"/>
<proteinExistence type="inferred from homology"/>
<dbReference type="InterPro" id="IPR000182">
    <property type="entry name" value="GNAT_dom"/>
</dbReference>
<dbReference type="Proteomes" id="UP000320244">
    <property type="component" value="Unassembled WGS sequence"/>
</dbReference>
<organism evidence="5 6">
    <name type="scientific">Leekyejoonella antrihumi</name>
    <dbReference type="NCBI Taxonomy" id="1660198"/>
    <lineage>
        <taxon>Bacteria</taxon>
        <taxon>Bacillati</taxon>
        <taxon>Actinomycetota</taxon>
        <taxon>Actinomycetes</taxon>
        <taxon>Micrococcales</taxon>
        <taxon>Dermacoccaceae</taxon>
        <taxon>Leekyejoonella</taxon>
    </lineage>
</organism>
<gene>
    <name evidence="5" type="primary">rimI</name>
    <name evidence="5" type="ORF">FGL98_10770</name>
</gene>
<dbReference type="EMBL" id="VCQV01000013">
    <property type="protein sequence ID" value="TWP36251.1"/>
    <property type="molecule type" value="Genomic_DNA"/>
</dbReference>
<keyword evidence="1 5" id="KW-0808">Transferase</keyword>
<dbReference type="InterPro" id="IPR050832">
    <property type="entry name" value="Bact_Acetyltransf"/>
</dbReference>
<evidence type="ECO:0000256" key="2">
    <source>
        <dbReference type="ARBA" id="ARBA00023315"/>
    </source>
</evidence>
<dbReference type="SUPFAM" id="SSF55729">
    <property type="entry name" value="Acyl-CoA N-acyltransferases (Nat)"/>
    <property type="match status" value="1"/>
</dbReference>
<name>A0A563E220_9MICO</name>
<accession>A0A563E220</accession>
<protein>
    <recommendedName>
        <fullName evidence="3">[Ribosomal protein bS18]-alanine N-acetyltransferase</fullName>
        <ecNumber evidence="3">2.3.1.266</ecNumber>
    </recommendedName>
</protein>
<reference evidence="5 6" key="2">
    <citation type="submission" date="2019-08" db="EMBL/GenBank/DDBJ databases">
        <title>Jejuicoccus antrihumi gen. nov., sp. nov., a new member of the family Dermacoccaceae isolated from a cave.</title>
        <authorList>
            <person name="Schumann P."/>
            <person name="Kim I.S."/>
        </authorList>
    </citation>
    <scope>NUCLEOTIDE SEQUENCE [LARGE SCALE GENOMIC DNA]</scope>
    <source>
        <strain evidence="5 6">C5-26</strain>
    </source>
</reference>
<evidence type="ECO:0000256" key="1">
    <source>
        <dbReference type="ARBA" id="ARBA00022679"/>
    </source>
</evidence>
<dbReference type="NCBIfam" id="TIGR01575">
    <property type="entry name" value="rimI"/>
    <property type="match status" value="1"/>
</dbReference>
<comment type="catalytic activity">
    <reaction evidence="3">
        <text>N-terminal L-alanyl-[ribosomal protein bS18] + acetyl-CoA = N-terminal N(alpha)-acetyl-L-alanyl-[ribosomal protein bS18] + CoA + H(+)</text>
        <dbReference type="Rhea" id="RHEA:43756"/>
        <dbReference type="Rhea" id="RHEA-COMP:10676"/>
        <dbReference type="Rhea" id="RHEA-COMP:10677"/>
        <dbReference type="ChEBI" id="CHEBI:15378"/>
        <dbReference type="ChEBI" id="CHEBI:57287"/>
        <dbReference type="ChEBI" id="CHEBI:57288"/>
        <dbReference type="ChEBI" id="CHEBI:64718"/>
        <dbReference type="ChEBI" id="CHEBI:83683"/>
        <dbReference type="EC" id="2.3.1.266"/>
    </reaction>
</comment>
<dbReference type="GO" id="GO:0008999">
    <property type="term" value="F:protein-N-terminal-alanine acetyltransferase activity"/>
    <property type="evidence" value="ECO:0007669"/>
    <property type="project" value="UniProtKB-EC"/>
</dbReference>
<sequence length="148" mass="16588">MRWTDIEQLAELEGALFPGDAWNRQSWWSELAHRPRRRYAVAEVNGQLAGYAGLDCAGEVADVMTIAVAPGQQGRGLGQRMLDWLLDQARDSGAEAVLLEVRADNDPARALYDRNGFEQIRVRRHYYQPGGVDALVLRTQLTEVADVH</sequence>
<dbReference type="InterPro" id="IPR016181">
    <property type="entry name" value="Acyl_CoA_acyltransferase"/>
</dbReference>
<keyword evidence="3" id="KW-0963">Cytoplasm</keyword>
<keyword evidence="2" id="KW-0012">Acyltransferase</keyword>
<reference evidence="5 6" key="1">
    <citation type="submission" date="2019-05" db="EMBL/GenBank/DDBJ databases">
        <authorList>
            <person name="Lee S.D."/>
        </authorList>
    </citation>
    <scope>NUCLEOTIDE SEQUENCE [LARGE SCALE GENOMIC DNA]</scope>
    <source>
        <strain evidence="5 6">C5-26</strain>
    </source>
</reference>
<dbReference type="Pfam" id="PF00583">
    <property type="entry name" value="Acetyltransf_1"/>
    <property type="match status" value="1"/>
</dbReference>
<dbReference type="GO" id="GO:0005737">
    <property type="term" value="C:cytoplasm"/>
    <property type="evidence" value="ECO:0007669"/>
    <property type="project" value="UniProtKB-SubCell"/>
</dbReference>
<comment type="similarity">
    <text evidence="3">Belongs to the acetyltransferase family. RimI subfamily.</text>
</comment>
<dbReference type="EC" id="2.3.1.266" evidence="3"/>
<dbReference type="PANTHER" id="PTHR43877">
    <property type="entry name" value="AMINOALKYLPHOSPHONATE N-ACETYLTRANSFERASE-RELATED-RELATED"/>
    <property type="match status" value="1"/>
</dbReference>
<dbReference type="OrthoDB" id="529907at2"/>
<comment type="subcellular location">
    <subcellularLocation>
        <location evidence="3">Cytoplasm</location>
    </subcellularLocation>
</comment>
<keyword evidence="6" id="KW-1185">Reference proteome</keyword>